<proteinExistence type="predicted"/>
<reference evidence="3" key="2">
    <citation type="submission" date="2015-01" db="EMBL/GenBank/DDBJ databases">
        <title>Evolutionary Origins and Diversification of the Mycorrhizal Mutualists.</title>
        <authorList>
            <consortium name="DOE Joint Genome Institute"/>
            <consortium name="Mycorrhizal Genomics Consortium"/>
            <person name="Kohler A."/>
            <person name="Kuo A."/>
            <person name="Nagy L.G."/>
            <person name="Floudas D."/>
            <person name="Copeland A."/>
            <person name="Barry K.W."/>
            <person name="Cichocki N."/>
            <person name="Veneault-Fourrey C."/>
            <person name="LaButti K."/>
            <person name="Lindquist E.A."/>
            <person name="Lipzen A."/>
            <person name="Lundell T."/>
            <person name="Morin E."/>
            <person name="Murat C."/>
            <person name="Riley R."/>
            <person name="Ohm R."/>
            <person name="Sun H."/>
            <person name="Tunlid A."/>
            <person name="Henrissat B."/>
            <person name="Grigoriev I.V."/>
            <person name="Hibbett D.S."/>
            <person name="Martin F."/>
        </authorList>
    </citation>
    <scope>NUCLEOTIDE SEQUENCE [LARGE SCALE GENOMIC DNA]</scope>
    <source>
        <strain evidence="3">F 1598</strain>
    </source>
</reference>
<dbReference type="AlphaFoldDB" id="A0A0C3EFI7"/>
<keyword evidence="3" id="KW-1185">Reference proteome</keyword>
<dbReference type="OrthoDB" id="2964254at2759"/>
<evidence type="ECO:0000313" key="3">
    <source>
        <dbReference type="Proteomes" id="UP000054166"/>
    </source>
</evidence>
<protein>
    <submittedName>
        <fullName evidence="2">Uncharacterized protein</fullName>
    </submittedName>
</protein>
<sequence>MLAQLKLSLGAIYLGNFVAAIFYGITCFQTFTYYQLFARDRVTLKISYQLCRILDTLQMITVSYTAYVYAVSDWDDPVDLGVPLWTFWVNFCLLSLLVDADVDFRQAQVFVSVSHFLLQYHARGVESRDVKSGNQRLCYQMHLWNADLDTHCLEYFIHSLVIKLLLTNSDVYLAQNPLSDQQLSQIASSRGTFVLFIRVMLAKTDTSLRFYIIVLIVIAADIDIRAPCTQHATVPDLGIFAGLFAVFGQ</sequence>
<gene>
    <name evidence="2" type="ORF">PILCRDRAFT_805036</name>
</gene>
<organism evidence="2 3">
    <name type="scientific">Piloderma croceum (strain F 1598)</name>
    <dbReference type="NCBI Taxonomy" id="765440"/>
    <lineage>
        <taxon>Eukaryota</taxon>
        <taxon>Fungi</taxon>
        <taxon>Dikarya</taxon>
        <taxon>Basidiomycota</taxon>
        <taxon>Agaricomycotina</taxon>
        <taxon>Agaricomycetes</taxon>
        <taxon>Agaricomycetidae</taxon>
        <taxon>Atheliales</taxon>
        <taxon>Atheliaceae</taxon>
        <taxon>Piloderma</taxon>
    </lineage>
</organism>
<dbReference type="EMBL" id="KN833317">
    <property type="protein sequence ID" value="KIM71440.1"/>
    <property type="molecule type" value="Genomic_DNA"/>
</dbReference>
<name>A0A0C3EFI7_PILCF</name>
<dbReference type="InParanoid" id="A0A0C3EFI7"/>
<keyword evidence="1" id="KW-0472">Membrane</keyword>
<keyword evidence="1" id="KW-0812">Transmembrane</keyword>
<evidence type="ECO:0000313" key="2">
    <source>
        <dbReference type="EMBL" id="KIM71440.1"/>
    </source>
</evidence>
<reference evidence="2 3" key="1">
    <citation type="submission" date="2014-04" db="EMBL/GenBank/DDBJ databases">
        <authorList>
            <consortium name="DOE Joint Genome Institute"/>
            <person name="Kuo A."/>
            <person name="Tarkka M."/>
            <person name="Buscot F."/>
            <person name="Kohler A."/>
            <person name="Nagy L.G."/>
            <person name="Floudas D."/>
            <person name="Copeland A."/>
            <person name="Barry K.W."/>
            <person name="Cichocki N."/>
            <person name="Veneault-Fourrey C."/>
            <person name="LaButti K."/>
            <person name="Lindquist E.A."/>
            <person name="Lipzen A."/>
            <person name="Lundell T."/>
            <person name="Morin E."/>
            <person name="Murat C."/>
            <person name="Sun H."/>
            <person name="Tunlid A."/>
            <person name="Henrissat B."/>
            <person name="Grigoriev I.V."/>
            <person name="Hibbett D.S."/>
            <person name="Martin F."/>
            <person name="Nordberg H.P."/>
            <person name="Cantor M.N."/>
            <person name="Hua S.X."/>
        </authorList>
    </citation>
    <scope>NUCLEOTIDE SEQUENCE [LARGE SCALE GENOMIC DNA]</scope>
    <source>
        <strain evidence="2 3">F 1598</strain>
    </source>
</reference>
<accession>A0A0C3EFI7</accession>
<dbReference type="HOGENOM" id="CLU_1117997_0_0_1"/>
<dbReference type="Proteomes" id="UP000054166">
    <property type="component" value="Unassembled WGS sequence"/>
</dbReference>
<evidence type="ECO:0000256" key="1">
    <source>
        <dbReference type="SAM" id="Phobius"/>
    </source>
</evidence>
<dbReference type="STRING" id="765440.A0A0C3EFI7"/>
<feature type="non-terminal residue" evidence="2">
    <location>
        <position position="249"/>
    </location>
</feature>
<feature type="transmembrane region" description="Helical" evidence="1">
    <location>
        <begin position="12"/>
        <end position="38"/>
    </location>
</feature>
<keyword evidence="1" id="KW-1133">Transmembrane helix</keyword>